<proteinExistence type="predicted"/>
<dbReference type="Proteomes" id="UP000630936">
    <property type="component" value="Unassembled WGS sequence"/>
</dbReference>
<reference evidence="1" key="1">
    <citation type="journal article" date="2014" name="Int. J. Syst. Evol. Microbiol.">
        <title>Complete genome sequence of Corynebacterium casei LMG S-19264T (=DSM 44701T), isolated from a smear-ripened cheese.</title>
        <authorList>
            <consortium name="US DOE Joint Genome Institute (JGI-PGF)"/>
            <person name="Walter F."/>
            <person name="Albersmeier A."/>
            <person name="Kalinowski J."/>
            <person name="Ruckert C."/>
        </authorList>
    </citation>
    <scope>NUCLEOTIDE SEQUENCE</scope>
    <source>
        <strain evidence="1">JCM 4988</strain>
    </source>
</reference>
<dbReference type="EMBL" id="BMWG01000019">
    <property type="protein sequence ID" value="GGZ50083.1"/>
    <property type="molecule type" value="Genomic_DNA"/>
</dbReference>
<name>A0A918QHD3_9ACTN</name>
<sequence>MVEGAVQVPFFHPGWAHSRHSMNTTGVPGVTASGGTVGLDHWNVHERAAQLTTSVVYDRAGTGWSSAVGLPRSSAEVTDELCQLLRQECGTAGKL</sequence>
<comment type="caution">
    <text evidence="1">The sequence shown here is derived from an EMBL/GenBank/DDBJ whole genome shotgun (WGS) entry which is preliminary data.</text>
</comment>
<accession>A0A918QHD3</accession>
<gene>
    <name evidence="1" type="ORF">GCM10010387_50500</name>
</gene>
<evidence type="ECO:0000313" key="2">
    <source>
        <dbReference type="Proteomes" id="UP000630936"/>
    </source>
</evidence>
<protein>
    <submittedName>
        <fullName evidence="1">Uncharacterized protein</fullName>
    </submittedName>
</protein>
<evidence type="ECO:0000313" key="1">
    <source>
        <dbReference type="EMBL" id="GGZ50083.1"/>
    </source>
</evidence>
<dbReference type="AlphaFoldDB" id="A0A918QHD3"/>
<organism evidence="1 2">
    <name type="scientific">Streptomyces inusitatus</name>
    <dbReference type="NCBI Taxonomy" id="68221"/>
    <lineage>
        <taxon>Bacteria</taxon>
        <taxon>Bacillati</taxon>
        <taxon>Actinomycetota</taxon>
        <taxon>Actinomycetes</taxon>
        <taxon>Kitasatosporales</taxon>
        <taxon>Streptomycetaceae</taxon>
        <taxon>Streptomyces</taxon>
    </lineage>
</organism>
<keyword evidence="2" id="KW-1185">Reference proteome</keyword>
<reference evidence="1" key="2">
    <citation type="submission" date="2020-09" db="EMBL/GenBank/DDBJ databases">
        <authorList>
            <person name="Sun Q."/>
            <person name="Ohkuma M."/>
        </authorList>
    </citation>
    <scope>NUCLEOTIDE SEQUENCE</scope>
    <source>
        <strain evidence="1">JCM 4988</strain>
    </source>
</reference>